<dbReference type="EMBL" id="CM034394">
    <property type="protein sequence ID" value="KAJ0179607.1"/>
    <property type="molecule type" value="Genomic_DNA"/>
</dbReference>
<dbReference type="Proteomes" id="UP000824533">
    <property type="component" value="Linkage Group LG08"/>
</dbReference>
<protein>
    <submittedName>
        <fullName evidence="1">Uncharacterized protein</fullName>
    </submittedName>
</protein>
<gene>
    <name evidence="1" type="ORF">K1T71_005319</name>
</gene>
<reference evidence="1 2" key="1">
    <citation type="journal article" date="2021" name="Front. Genet.">
        <title>Chromosome-Level Genome Assembly Reveals Significant Gene Expansion in the Toll and IMD Signaling Pathways of Dendrolimus kikuchii.</title>
        <authorList>
            <person name="Zhou J."/>
            <person name="Wu P."/>
            <person name="Xiong Z."/>
            <person name="Liu N."/>
            <person name="Zhao N."/>
            <person name="Ji M."/>
            <person name="Qiu Y."/>
            <person name="Yang B."/>
        </authorList>
    </citation>
    <scope>NUCLEOTIDE SEQUENCE [LARGE SCALE GENOMIC DNA]</scope>
    <source>
        <strain evidence="1">Ann1</strain>
    </source>
</reference>
<accession>A0ACC1D7R5</accession>
<evidence type="ECO:0000313" key="2">
    <source>
        <dbReference type="Proteomes" id="UP000824533"/>
    </source>
</evidence>
<sequence>MATTPGLKYVATTTLSCAVVEWTRIFPKNVTKSYISSSTFIKQLTTLAISTIAYTRELFPLDNFVEETLGGQGVRILKKNCTNKHAQFLSTTLVQAFSAFDEKYLRRLVLCLYNGDNKLQDNLIEYWSFEYAYNENGLKMTVGSKDSNRDINLNNSNFTLENIRKHTVYLLRTLIVLMKRVESPAPSDCDISLRLYYNSNAPVGYQPSGFFSIDEEQDHLELTDKEYSKNEVTKIKTPYHNLRVRSYYKEDDDSSCNVHASANAPRITQIENELATSERNYRNLDSSEVSIYCPCNLEDYDEDVKERGLLTCHYCNTKQHAACYGVLQVNVARILHHCCVRCSDEDKSRTPTDVALYKSNDQIRKKVCILRRIMEWCLYVESINIEDIMVKFNIPKHMALEMLAELHKHRVIQKAPRDHMTISQEIDQRNLKTLMSKYFLNQEINIIDQLIAESLSQEPNADPVGKILGPSETENLQNTLKTSQVLKPVQPKTNEYATLNEYKAAIMADDDSLKDFVSPVNRSKENVGFRKKKIVDTVGGGASPSKKMRNK</sequence>
<keyword evidence="2" id="KW-1185">Reference proteome</keyword>
<organism evidence="1 2">
    <name type="scientific">Dendrolimus kikuchii</name>
    <dbReference type="NCBI Taxonomy" id="765133"/>
    <lineage>
        <taxon>Eukaryota</taxon>
        <taxon>Metazoa</taxon>
        <taxon>Ecdysozoa</taxon>
        <taxon>Arthropoda</taxon>
        <taxon>Hexapoda</taxon>
        <taxon>Insecta</taxon>
        <taxon>Pterygota</taxon>
        <taxon>Neoptera</taxon>
        <taxon>Endopterygota</taxon>
        <taxon>Lepidoptera</taxon>
        <taxon>Glossata</taxon>
        <taxon>Ditrysia</taxon>
        <taxon>Bombycoidea</taxon>
        <taxon>Lasiocampidae</taxon>
        <taxon>Dendrolimus</taxon>
    </lineage>
</organism>
<evidence type="ECO:0000313" key="1">
    <source>
        <dbReference type="EMBL" id="KAJ0179607.1"/>
    </source>
</evidence>
<proteinExistence type="predicted"/>
<name>A0ACC1D7R5_9NEOP</name>
<comment type="caution">
    <text evidence="1">The sequence shown here is derived from an EMBL/GenBank/DDBJ whole genome shotgun (WGS) entry which is preliminary data.</text>
</comment>